<feature type="region of interest" description="Disordered" evidence="5">
    <location>
        <begin position="121"/>
        <end position="288"/>
    </location>
</feature>
<organism evidence="7 8">
    <name type="scientific">Trichogramma brassicae</name>
    <dbReference type="NCBI Taxonomy" id="86971"/>
    <lineage>
        <taxon>Eukaryota</taxon>
        <taxon>Metazoa</taxon>
        <taxon>Ecdysozoa</taxon>
        <taxon>Arthropoda</taxon>
        <taxon>Hexapoda</taxon>
        <taxon>Insecta</taxon>
        <taxon>Pterygota</taxon>
        <taxon>Neoptera</taxon>
        <taxon>Endopterygota</taxon>
        <taxon>Hymenoptera</taxon>
        <taxon>Apocrita</taxon>
        <taxon>Proctotrupomorpha</taxon>
        <taxon>Chalcidoidea</taxon>
        <taxon>Trichogrammatidae</taxon>
        <taxon>Trichogramma</taxon>
    </lineage>
</organism>
<keyword evidence="2 4" id="KW-0863">Zinc-finger</keyword>
<accession>A0A6H5I593</accession>
<dbReference type="InterPro" id="IPR017907">
    <property type="entry name" value="Znf_RING_CS"/>
</dbReference>
<feature type="compositionally biased region" description="Acidic residues" evidence="5">
    <location>
        <begin position="70"/>
        <end position="106"/>
    </location>
</feature>
<keyword evidence="3" id="KW-0862">Zinc</keyword>
<dbReference type="CDD" id="cd16449">
    <property type="entry name" value="RING-HC"/>
    <property type="match status" value="1"/>
</dbReference>
<keyword evidence="1" id="KW-0479">Metal-binding</keyword>
<evidence type="ECO:0000256" key="3">
    <source>
        <dbReference type="ARBA" id="ARBA00022833"/>
    </source>
</evidence>
<dbReference type="PROSITE" id="PS00518">
    <property type="entry name" value="ZF_RING_1"/>
    <property type="match status" value="1"/>
</dbReference>
<evidence type="ECO:0000256" key="1">
    <source>
        <dbReference type="ARBA" id="ARBA00022723"/>
    </source>
</evidence>
<evidence type="ECO:0000313" key="8">
    <source>
        <dbReference type="Proteomes" id="UP000479190"/>
    </source>
</evidence>
<dbReference type="PROSITE" id="PS50089">
    <property type="entry name" value="ZF_RING_2"/>
    <property type="match status" value="1"/>
</dbReference>
<proteinExistence type="predicted"/>
<protein>
    <recommendedName>
        <fullName evidence="6">RING-type domain-containing protein</fullName>
    </recommendedName>
</protein>
<dbReference type="Proteomes" id="UP000479190">
    <property type="component" value="Unassembled WGS sequence"/>
</dbReference>
<keyword evidence="8" id="KW-1185">Reference proteome</keyword>
<dbReference type="InterPro" id="IPR001841">
    <property type="entry name" value="Znf_RING"/>
</dbReference>
<feature type="region of interest" description="Disordered" evidence="5">
    <location>
        <begin position="69"/>
        <end position="109"/>
    </location>
</feature>
<feature type="domain" description="RING-type" evidence="6">
    <location>
        <begin position="1015"/>
        <end position="1051"/>
    </location>
</feature>
<sequence length="1055" mass="117185">MLHYTRSRPLSRVVEGREDTSRFRFEQTLLLHTLWSRGRHIRGASSTVNMMNALRDAAEHLKKKKNETAELVEEQEVEEEPEIEKEQEIEEEQEVEEDDEDDEEENPPTQRELVEFFKTNFKTHPGPVFENPALAGGGTSRGNSAAAGRRSGTAASRENSTAASRGNSAAAGRRTGTAASRGNGAAAGRNRGARASRGNSTAASRGDSAAAGRRTGTVASRGNGAAAGRNRGARASQARGGGANRGNSAAGRGKSAANRGRGVVERGRGASTPANSRGGKRRLLPTEAEHLEYRDSDEDEFLRASRTRFDTFRNFLRIKKSREIQREQPVRPERSEKLEILRARPILSSIVGSVTADLLEFLKSLTGTVVYRRCQVDLLSLANKTRAFCSCRWTDASGYRVTRTLHDSRARKATSTYRHSKFYRKASLGRHSHLVHRVGDPGGEIAKTVRFPRRKSSPGRYSCVVHRVCHLGERSIENSLTSSEKVVAGSIFIHGLPCMSPGWTKYRKQLDFLGESRRRVDILTWCTEYVTRVDEEAKPVRLPRRKSSPGRYSYVVQRVGHPGGRRSETSSTSSEIVVAGSIFLRGATSMSPGWTKKRNQFDFLGESRRRVDILTWCTEYVTRVDEEAKPVRLPRRKSSPGRYSYLVHRDFTELRYLLSNSNESEKEFSRAAKNASALYIRSVSAAALSAILARASASALLDRCDLLSELMNKYAQDYVRFNSGKQPLPSLKVDDTEWKAKVAHIEERLKGNEVSVRDFIQFIGFSRRVDFCRLRDLELMPMPENANAQVARRQVARRGGRSNPVVNIGRETAQVARRGGRTAQVARRGGRSNPVVNIGRETAQVARRGGRTAQVARRGGRSNPVVNIGRETAQVARRGGRTAQVARRGGRSNPVANIGREIAQVATREYTTPQVARRGGRTAQVAHWGQRSNSVANINLETVPISTRQYSTPQVARRGGGMTRSATRNSPRPVTLEFQQRHAIDQHLISAFVRIERLERDAPPAPVVEEVEVQCLLCESKSRVQKLRPCGHRMCVPCIISLLRKTCPSSKLKSV</sequence>
<gene>
    <name evidence="7" type="ORF">TBRA_LOCUS4523</name>
</gene>
<evidence type="ECO:0000259" key="6">
    <source>
        <dbReference type="PROSITE" id="PS50089"/>
    </source>
</evidence>
<dbReference type="SUPFAM" id="SSF57850">
    <property type="entry name" value="RING/U-box"/>
    <property type="match status" value="1"/>
</dbReference>
<evidence type="ECO:0000256" key="2">
    <source>
        <dbReference type="ARBA" id="ARBA00022771"/>
    </source>
</evidence>
<dbReference type="EMBL" id="CADCXV010000683">
    <property type="protein sequence ID" value="CAB0032592.1"/>
    <property type="molecule type" value="Genomic_DNA"/>
</dbReference>
<dbReference type="AlphaFoldDB" id="A0A6H5I593"/>
<reference evidence="7 8" key="1">
    <citation type="submission" date="2020-02" db="EMBL/GenBank/DDBJ databases">
        <authorList>
            <person name="Ferguson B K."/>
        </authorList>
    </citation>
    <scope>NUCLEOTIDE SEQUENCE [LARGE SCALE GENOMIC DNA]</scope>
</reference>
<name>A0A6H5I593_9HYME</name>
<evidence type="ECO:0000313" key="7">
    <source>
        <dbReference type="EMBL" id="CAB0032592.1"/>
    </source>
</evidence>
<dbReference type="GO" id="GO:0008270">
    <property type="term" value="F:zinc ion binding"/>
    <property type="evidence" value="ECO:0007669"/>
    <property type="project" value="UniProtKB-KW"/>
</dbReference>
<feature type="compositionally biased region" description="Low complexity" evidence="5">
    <location>
        <begin position="141"/>
        <end position="238"/>
    </location>
</feature>
<evidence type="ECO:0000256" key="5">
    <source>
        <dbReference type="SAM" id="MobiDB-lite"/>
    </source>
</evidence>
<evidence type="ECO:0000256" key="4">
    <source>
        <dbReference type="PROSITE-ProRule" id="PRU00175"/>
    </source>
</evidence>